<sequence>SWTRGKPQLLKRHLARECLNVPQNIKEIWRNNLAAEEKSIKRQHKIKDQTETSLSDEIISKDRQ</sequence>
<reference evidence="2" key="1">
    <citation type="submission" date="2021-06" db="EMBL/GenBank/DDBJ databases">
        <authorList>
            <person name="Kallberg Y."/>
            <person name="Tangrot J."/>
            <person name="Rosling A."/>
        </authorList>
    </citation>
    <scope>NUCLEOTIDE SEQUENCE</scope>
    <source>
        <strain evidence="2">MA453B</strain>
    </source>
</reference>
<feature type="region of interest" description="Disordered" evidence="1">
    <location>
        <begin position="39"/>
        <end position="64"/>
    </location>
</feature>
<protein>
    <submittedName>
        <fullName evidence="2">6944_t:CDS:1</fullName>
    </submittedName>
</protein>
<feature type="compositionally biased region" description="Basic and acidic residues" evidence="1">
    <location>
        <begin position="39"/>
        <end position="50"/>
    </location>
</feature>
<comment type="caution">
    <text evidence="2">The sequence shown here is derived from an EMBL/GenBank/DDBJ whole genome shotgun (WGS) entry which is preliminary data.</text>
</comment>
<name>A0A9N9P6V5_9GLOM</name>
<evidence type="ECO:0000256" key="1">
    <source>
        <dbReference type="SAM" id="MobiDB-lite"/>
    </source>
</evidence>
<evidence type="ECO:0000313" key="3">
    <source>
        <dbReference type="Proteomes" id="UP000789405"/>
    </source>
</evidence>
<keyword evidence="3" id="KW-1185">Reference proteome</keyword>
<accession>A0A9N9P6V5</accession>
<dbReference type="AlphaFoldDB" id="A0A9N9P6V5"/>
<organism evidence="2 3">
    <name type="scientific">Dentiscutata erythropus</name>
    <dbReference type="NCBI Taxonomy" id="1348616"/>
    <lineage>
        <taxon>Eukaryota</taxon>
        <taxon>Fungi</taxon>
        <taxon>Fungi incertae sedis</taxon>
        <taxon>Mucoromycota</taxon>
        <taxon>Glomeromycotina</taxon>
        <taxon>Glomeromycetes</taxon>
        <taxon>Diversisporales</taxon>
        <taxon>Gigasporaceae</taxon>
        <taxon>Dentiscutata</taxon>
    </lineage>
</organism>
<dbReference type="EMBL" id="CAJVPY010028292">
    <property type="protein sequence ID" value="CAG8792426.1"/>
    <property type="molecule type" value="Genomic_DNA"/>
</dbReference>
<proteinExistence type="predicted"/>
<gene>
    <name evidence="2" type="ORF">DERYTH_LOCUS21697</name>
</gene>
<evidence type="ECO:0000313" key="2">
    <source>
        <dbReference type="EMBL" id="CAG8792426.1"/>
    </source>
</evidence>
<feature type="non-terminal residue" evidence="2">
    <location>
        <position position="1"/>
    </location>
</feature>
<dbReference type="OrthoDB" id="2431372at2759"/>
<dbReference type="Proteomes" id="UP000789405">
    <property type="component" value="Unassembled WGS sequence"/>
</dbReference>